<evidence type="ECO:0000313" key="1">
    <source>
        <dbReference type="EMBL" id="MBP2293110.1"/>
    </source>
</evidence>
<evidence type="ECO:0000313" key="2">
    <source>
        <dbReference type="Proteomes" id="UP000781958"/>
    </source>
</evidence>
<name>A0ABS4SP16_9PROT</name>
<dbReference type="Proteomes" id="UP000781958">
    <property type="component" value="Unassembled WGS sequence"/>
</dbReference>
<organism evidence="1 2">
    <name type="scientific">Azospirillum rugosum</name>
    <dbReference type="NCBI Taxonomy" id="416170"/>
    <lineage>
        <taxon>Bacteria</taxon>
        <taxon>Pseudomonadati</taxon>
        <taxon>Pseudomonadota</taxon>
        <taxon>Alphaproteobacteria</taxon>
        <taxon>Rhodospirillales</taxon>
        <taxon>Azospirillaceae</taxon>
        <taxon>Azospirillum</taxon>
    </lineage>
</organism>
<protein>
    <submittedName>
        <fullName evidence="1">Uncharacterized protein</fullName>
    </submittedName>
</protein>
<keyword evidence="2" id="KW-1185">Reference proteome</keyword>
<gene>
    <name evidence="1" type="ORF">J2851_002892</name>
</gene>
<comment type="caution">
    <text evidence="1">The sequence shown here is derived from an EMBL/GenBank/DDBJ whole genome shotgun (WGS) entry which is preliminary data.</text>
</comment>
<accession>A0ABS4SP16</accession>
<dbReference type="RefSeq" id="WP_246500652.1">
    <property type="nucleotide sequence ID" value="NZ_JAGINP010000009.1"/>
</dbReference>
<proteinExistence type="predicted"/>
<dbReference type="EMBL" id="JAGINP010000009">
    <property type="protein sequence ID" value="MBP2293110.1"/>
    <property type="molecule type" value="Genomic_DNA"/>
</dbReference>
<reference evidence="1 2" key="1">
    <citation type="submission" date="2021-03" db="EMBL/GenBank/DDBJ databases">
        <title>Genomic Encyclopedia of Type Strains, Phase III (KMG-III): the genomes of soil and plant-associated and newly described type strains.</title>
        <authorList>
            <person name="Whitman W."/>
        </authorList>
    </citation>
    <scope>NUCLEOTIDE SEQUENCE [LARGE SCALE GENOMIC DNA]</scope>
    <source>
        <strain evidence="1 2">IMMIB AFH-6</strain>
    </source>
</reference>
<sequence>MTRRLMTTPLEDIIAKAIKDADKSFFNEDYTKQARSVMTALKKAGYQVAPIKPPDGLVEWAKENIPFGRLRPAELITQMYSMMLENVRRFDK</sequence>